<dbReference type="CDD" id="cd08948">
    <property type="entry name" value="5beta-POR_like_SDR_a"/>
    <property type="match status" value="1"/>
</dbReference>
<dbReference type="InterPro" id="IPR013120">
    <property type="entry name" value="FAR_NAD-bd"/>
</dbReference>
<proteinExistence type="predicted"/>
<dbReference type="AlphaFoldDB" id="A0A4R8PPJ2"/>
<dbReference type="InterPro" id="IPR055222">
    <property type="entry name" value="PRISE-like_Rossmann-fold"/>
</dbReference>
<dbReference type="Gene3D" id="3.40.50.720">
    <property type="entry name" value="NAD(P)-binding Rossmann-like Domain"/>
    <property type="match status" value="1"/>
</dbReference>
<feature type="domain" description="PRISE-like Rossmann-fold" evidence="2">
    <location>
        <begin position="51"/>
        <end position="269"/>
    </location>
</feature>
<protein>
    <submittedName>
        <fullName evidence="3">Uncharacterized protein</fullName>
    </submittedName>
</protein>
<dbReference type="SUPFAM" id="SSF51735">
    <property type="entry name" value="NAD(P)-binding Rossmann-fold domains"/>
    <property type="match status" value="1"/>
</dbReference>
<dbReference type="Proteomes" id="UP000295604">
    <property type="component" value="Unassembled WGS sequence"/>
</dbReference>
<evidence type="ECO:0000313" key="4">
    <source>
        <dbReference type="Proteomes" id="UP000295604"/>
    </source>
</evidence>
<evidence type="ECO:0000259" key="2">
    <source>
        <dbReference type="Pfam" id="PF22917"/>
    </source>
</evidence>
<evidence type="ECO:0000259" key="1">
    <source>
        <dbReference type="Pfam" id="PF07993"/>
    </source>
</evidence>
<gene>
    <name evidence="3" type="ORF">C8034_v009766</name>
</gene>
<accession>A0A4R8PPJ2</accession>
<reference evidence="3 4" key="1">
    <citation type="submission" date="2018-11" db="EMBL/GenBank/DDBJ databases">
        <title>Genome sequence and assembly of Colletotrichum sidae.</title>
        <authorList>
            <person name="Gan P."/>
            <person name="Shirasu K."/>
        </authorList>
    </citation>
    <scope>NUCLEOTIDE SEQUENCE [LARGE SCALE GENOMIC DNA]</scope>
    <source>
        <strain evidence="3 4">CBS 518.97</strain>
    </source>
</reference>
<dbReference type="PANTHER" id="PTHR32487:SF0">
    <property type="entry name" value="3-OXO-DELTA(4,5)-STEROID 5-BETA-REDUCTASE"/>
    <property type="match status" value="1"/>
</dbReference>
<dbReference type="Pfam" id="PF22917">
    <property type="entry name" value="PRISE"/>
    <property type="match status" value="1"/>
</dbReference>
<evidence type="ECO:0000313" key="3">
    <source>
        <dbReference type="EMBL" id="TDZ27552.1"/>
    </source>
</evidence>
<dbReference type="InterPro" id="IPR036291">
    <property type="entry name" value="NAD(P)-bd_dom_sf"/>
</dbReference>
<name>A0A4R8PPJ2_9PEZI</name>
<sequence>MSSAIVTGATGILGREIVSRLGKNQGEWKTVYALSRSKKDEYAPNVKHASIDLTASAEEMAENLKGVEAEYVFFSAYLQKETEQENWDVNGDMLQNFLAALEKTGAAAKIKRILLVTGAKQYGVHLGVPKNPMEESDPWQRGDPFPPNFYYRQQDILRDFCEEKSHVSWTVTYPNDVVGFAKGNFMNLATSVGIYAAVSKELGRDLEFPGSETFYTKFDSFTSARLHAEFCEWAVKEPKAADQAFNVVNGDVESWQNLWPKVARRFGMRVKQDQFASHSELASVSDLCETPPLSLVAEQTGLKSEIEPSKLEQRIDLTKWSQQEEVKQAWDRLADREGLEKDAFEKATWAFLGFVLGRNFDLVISMSKAREMGWTGYTDTWLSLSDVFKDLEAEKVLPRTH</sequence>
<dbReference type="EMBL" id="QAPF01006547">
    <property type="protein sequence ID" value="TDZ27552.1"/>
    <property type="molecule type" value="Genomic_DNA"/>
</dbReference>
<feature type="domain" description="Thioester reductase (TE)" evidence="1">
    <location>
        <begin position="6"/>
        <end position="45"/>
    </location>
</feature>
<organism evidence="3 4">
    <name type="scientific">Colletotrichum sidae</name>
    <dbReference type="NCBI Taxonomy" id="1347389"/>
    <lineage>
        <taxon>Eukaryota</taxon>
        <taxon>Fungi</taxon>
        <taxon>Dikarya</taxon>
        <taxon>Ascomycota</taxon>
        <taxon>Pezizomycotina</taxon>
        <taxon>Sordariomycetes</taxon>
        <taxon>Hypocreomycetidae</taxon>
        <taxon>Glomerellales</taxon>
        <taxon>Glomerellaceae</taxon>
        <taxon>Colletotrichum</taxon>
        <taxon>Colletotrichum orbiculare species complex</taxon>
    </lineage>
</organism>
<comment type="caution">
    <text evidence="3">The sequence shown here is derived from an EMBL/GenBank/DDBJ whole genome shotgun (WGS) entry which is preliminary data.</text>
</comment>
<dbReference type="Pfam" id="PF07993">
    <property type="entry name" value="NAD_binding_4"/>
    <property type="match status" value="1"/>
</dbReference>
<keyword evidence="4" id="KW-1185">Reference proteome</keyword>
<dbReference type="PANTHER" id="PTHR32487">
    <property type="entry name" value="3-OXO-DELTA(4,5)-STEROID 5-BETA-REDUCTASE"/>
    <property type="match status" value="1"/>
</dbReference>